<organism evidence="3 4">
    <name type="scientific">Lophiostoma macrostomum CBS 122681</name>
    <dbReference type="NCBI Taxonomy" id="1314788"/>
    <lineage>
        <taxon>Eukaryota</taxon>
        <taxon>Fungi</taxon>
        <taxon>Dikarya</taxon>
        <taxon>Ascomycota</taxon>
        <taxon>Pezizomycotina</taxon>
        <taxon>Dothideomycetes</taxon>
        <taxon>Pleosporomycetidae</taxon>
        <taxon>Pleosporales</taxon>
        <taxon>Lophiostomataceae</taxon>
        <taxon>Lophiostoma</taxon>
    </lineage>
</organism>
<keyword evidence="2" id="KW-0732">Signal</keyword>
<dbReference type="Gene3D" id="3.40.50.150">
    <property type="entry name" value="Vaccinia Virus protein VP39"/>
    <property type="match status" value="1"/>
</dbReference>
<protein>
    <recommendedName>
        <fullName evidence="5">S-adenosyl-L-methionine-dependent methyltransferase</fullName>
    </recommendedName>
</protein>
<dbReference type="OrthoDB" id="61390at2759"/>
<evidence type="ECO:0000313" key="4">
    <source>
        <dbReference type="Proteomes" id="UP000799324"/>
    </source>
</evidence>
<keyword evidence="1" id="KW-0472">Membrane</keyword>
<accession>A0A6A6T7M7</accession>
<dbReference type="InterPro" id="IPR029063">
    <property type="entry name" value="SAM-dependent_MTases_sf"/>
</dbReference>
<name>A0A6A6T7M7_9PLEO</name>
<proteinExistence type="predicted"/>
<dbReference type="EMBL" id="MU004356">
    <property type="protein sequence ID" value="KAF2654933.1"/>
    <property type="molecule type" value="Genomic_DNA"/>
</dbReference>
<evidence type="ECO:0000256" key="1">
    <source>
        <dbReference type="SAM" id="Phobius"/>
    </source>
</evidence>
<keyword evidence="1" id="KW-0812">Transmembrane</keyword>
<sequence>MLSQGRCLVLILFVSCALTAVLAKLGVTFPFRLPSISHTFTFLCGLLTVPFLKYAFTKSSRAKEDAGNDGSRPSVYGLDHGRLHVELPLPMWMNMGYWYEHPHNLATACRTLLSEVLTTAGFDRKRDSTEVHRGIRRTKALIDLGFGCGDQTIYIKSQIPMRKFDQEWFDNRNAVVIFDHYIGITQDRRQFQYAEPRVSELKQYRSHKPNHPREQAVKNTHIYCGNAADPEAWDSIINPHVLKGFSQAEERWVLALDSLYHFSPSRWGTIRHARSLNASLMAFDLCIADHVSLPDLILLRILTMLMGAPWANFVTQTEYHNKLREVGYTEITMRDVSEHVFGPLAEFMEAQNRVLNVIGYGLGAFHAARLMFGWWARSGVVRGVIVVAR</sequence>
<feature type="transmembrane region" description="Helical" evidence="1">
    <location>
        <begin position="39"/>
        <end position="56"/>
    </location>
</feature>
<evidence type="ECO:0008006" key="5">
    <source>
        <dbReference type="Google" id="ProtNLM"/>
    </source>
</evidence>
<feature type="chain" id="PRO_5025532235" description="S-adenosyl-L-methionine-dependent methyltransferase" evidence="2">
    <location>
        <begin position="24"/>
        <end position="389"/>
    </location>
</feature>
<gene>
    <name evidence="3" type="ORF">K491DRAFT_599778</name>
</gene>
<dbReference type="AlphaFoldDB" id="A0A6A6T7M7"/>
<evidence type="ECO:0000256" key="2">
    <source>
        <dbReference type="SAM" id="SignalP"/>
    </source>
</evidence>
<reference evidence="3" key="1">
    <citation type="journal article" date="2020" name="Stud. Mycol.">
        <title>101 Dothideomycetes genomes: a test case for predicting lifestyles and emergence of pathogens.</title>
        <authorList>
            <person name="Haridas S."/>
            <person name="Albert R."/>
            <person name="Binder M."/>
            <person name="Bloem J."/>
            <person name="Labutti K."/>
            <person name="Salamov A."/>
            <person name="Andreopoulos B."/>
            <person name="Baker S."/>
            <person name="Barry K."/>
            <person name="Bills G."/>
            <person name="Bluhm B."/>
            <person name="Cannon C."/>
            <person name="Castanera R."/>
            <person name="Culley D."/>
            <person name="Daum C."/>
            <person name="Ezra D."/>
            <person name="Gonzalez J."/>
            <person name="Henrissat B."/>
            <person name="Kuo A."/>
            <person name="Liang C."/>
            <person name="Lipzen A."/>
            <person name="Lutzoni F."/>
            <person name="Magnuson J."/>
            <person name="Mondo S."/>
            <person name="Nolan M."/>
            <person name="Ohm R."/>
            <person name="Pangilinan J."/>
            <person name="Park H.-J."/>
            <person name="Ramirez L."/>
            <person name="Alfaro M."/>
            <person name="Sun H."/>
            <person name="Tritt A."/>
            <person name="Yoshinaga Y."/>
            <person name="Zwiers L.-H."/>
            <person name="Turgeon B."/>
            <person name="Goodwin S."/>
            <person name="Spatafora J."/>
            <person name="Crous P."/>
            <person name="Grigoriev I."/>
        </authorList>
    </citation>
    <scope>NUCLEOTIDE SEQUENCE</scope>
    <source>
        <strain evidence="3">CBS 122681</strain>
    </source>
</reference>
<keyword evidence="4" id="KW-1185">Reference proteome</keyword>
<dbReference type="SUPFAM" id="SSF53335">
    <property type="entry name" value="S-adenosyl-L-methionine-dependent methyltransferases"/>
    <property type="match status" value="1"/>
</dbReference>
<dbReference type="Proteomes" id="UP000799324">
    <property type="component" value="Unassembled WGS sequence"/>
</dbReference>
<evidence type="ECO:0000313" key="3">
    <source>
        <dbReference type="EMBL" id="KAF2654933.1"/>
    </source>
</evidence>
<keyword evidence="1" id="KW-1133">Transmembrane helix</keyword>
<feature type="signal peptide" evidence="2">
    <location>
        <begin position="1"/>
        <end position="23"/>
    </location>
</feature>